<evidence type="ECO:0000313" key="4">
    <source>
        <dbReference type="EMBL" id="KAJ7753940.1"/>
    </source>
</evidence>
<dbReference type="AlphaFoldDB" id="A0AAD7J1P5"/>
<dbReference type="PANTHER" id="PTHR31668">
    <property type="entry name" value="GLUCOSE TRANSPORT TRANSCRIPTION REGULATOR RGT1-RELATED-RELATED"/>
    <property type="match status" value="1"/>
</dbReference>
<dbReference type="PROSITE" id="PS00463">
    <property type="entry name" value="ZN2_CY6_FUNGAL_1"/>
    <property type="match status" value="1"/>
</dbReference>
<dbReference type="Gene3D" id="4.10.240.10">
    <property type="entry name" value="Zn(2)-C6 fungal-type DNA-binding domain"/>
    <property type="match status" value="1"/>
</dbReference>
<keyword evidence="5" id="KW-1185">Reference proteome</keyword>
<protein>
    <recommendedName>
        <fullName evidence="3">Zn(2)-C6 fungal-type domain-containing protein</fullName>
    </recommendedName>
</protein>
<organism evidence="4 5">
    <name type="scientific">Mycena maculata</name>
    <dbReference type="NCBI Taxonomy" id="230809"/>
    <lineage>
        <taxon>Eukaryota</taxon>
        <taxon>Fungi</taxon>
        <taxon>Dikarya</taxon>
        <taxon>Basidiomycota</taxon>
        <taxon>Agaricomycotina</taxon>
        <taxon>Agaricomycetes</taxon>
        <taxon>Agaricomycetidae</taxon>
        <taxon>Agaricales</taxon>
        <taxon>Marasmiineae</taxon>
        <taxon>Mycenaceae</taxon>
        <taxon>Mycena</taxon>
    </lineage>
</organism>
<feature type="compositionally biased region" description="Polar residues" evidence="2">
    <location>
        <begin position="92"/>
        <end position="102"/>
    </location>
</feature>
<dbReference type="GO" id="GO:0008270">
    <property type="term" value="F:zinc ion binding"/>
    <property type="evidence" value="ECO:0007669"/>
    <property type="project" value="InterPro"/>
</dbReference>
<feature type="region of interest" description="Disordered" evidence="2">
    <location>
        <begin position="66"/>
        <end position="160"/>
    </location>
</feature>
<dbReference type="Pfam" id="PF00172">
    <property type="entry name" value="Zn_clus"/>
    <property type="match status" value="1"/>
</dbReference>
<keyword evidence="1" id="KW-0539">Nucleus</keyword>
<evidence type="ECO:0000256" key="1">
    <source>
        <dbReference type="ARBA" id="ARBA00023242"/>
    </source>
</evidence>
<dbReference type="SUPFAM" id="SSF57701">
    <property type="entry name" value="Zn2/Cys6 DNA-binding domain"/>
    <property type="match status" value="1"/>
</dbReference>
<dbReference type="GO" id="GO:0000981">
    <property type="term" value="F:DNA-binding transcription factor activity, RNA polymerase II-specific"/>
    <property type="evidence" value="ECO:0007669"/>
    <property type="project" value="InterPro"/>
</dbReference>
<dbReference type="CDD" id="cd00067">
    <property type="entry name" value="GAL4"/>
    <property type="match status" value="1"/>
</dbReference>
<proteinExistence type="predicted"/>
<reference evidence="4" key="1">
    <citation type="submission" date="2023-03" db="EMBL/GenBank/DDBJ databases">
        <title>Massive genome expansion in bonnet fungi (Mycena s.s.) driven by repeated elements and novel gene families across ecological guilds.</title>
        <authorList>
            <consortium name="Lawrence Berkeley National Laboratory"/>
            <person name="Harder C.B."/>
            <person name="Miyauchi S."/>
            <person name="Viragh M."/>
            <person name="Kuo A."/>
            <person name="Thoen E."/>
            <person name="Andreopoulos B."/>
            <person name="Lu D."/>
            <person name="Skrede I."/>
            <person name="Drula E."/>
            <person name="Henrissat B."/>
            <person name="Morin E."/>
            <person name="Kohler A."/>
            <person name="Barry K."/>
            <person name="LaButti K."/>
            <person name="Morin E."/>
            <person name="Salamov A."/>
            <person name="Lipzen A."/>
            <person name="Mereny Z."/>
            <person name="Hegedus B."/>
            <person name="Baldrian P."/>
            <person name="Stursova M."/>
            <person name="Weitz H."/>
            <person name="Taylor A."/>
            <person name="Grigoriev I.V."/>
            <person name="Nagy L.G."/>
            <person name="Martin F."/>
            <person name="Kauserud H."/>
        </authorList>
    </citation>
    <scope>NUCLEOTIDE SEQUENCE</scope>
    <source>
        <strain evidence="4">CBHHK188m</strain>
    </source>
</reference>
<dbReference type="PROSITE" id="PS50048">
    <property type="entry name" value="ZN2_CY6_FUNGAL_2"/>
    <property type="match status" value="1"/>
</dbReference>
<feature type="domain" description="Zn(2)-C6 fungal-type" evidence="3">
    <location>
        <begin position="25"/>
        <end position="59"/>
    </location>
</feature>
<dbReference type="InterPro" id="IPR050797">
    <property type="entry name" value="Carb_Metab_Trans_Reg"/>
</dbReference>
<dbReference type="Proteomes" id="UP001215280">
    <property type="component" value="Unassembled WGS sequence"/>
</dbReference>
<dbReference type="InterPro" id="IPR001138">
    <property type="entry name" value="Zn2Cys6_DnaBD"/>
</dbReference>
<dbReference type="SMART" id="SM00066">
    <property type="entry name" value="GAL4"/>
    <property type="match status" value="1"/>
</dbReference>
<name>A0AAD7J1P5_9AGAR</name>
<comment type="caution">
    <text evidence="4">The sequence shown here is derived from an EMBL/GenBank/DDBJ whole genome shotgun (WGS) entry which is preliminary data.</text>
</comment>
<dbReference type="EMBL" id="JARJLG010000069">
    <property type="protein sequence ID" value="KAJ7753940.1"/>
    <property type="molecule type" value="Genomic_DNA"/>
</dbReference>
<dbReference type="InterPro" id="IPR036864">
    <property type="entry name" value="Zn2-C6_fun-type_DNA-bd_sf"/>
</dbReference>
<sequence length="293" mass="32105">MPSAAAKAKSRSDNPFLKRRRASVACITCRKRKIKCITVSNTDDKPCTRCAKNRLECRFIPPDHESISSCTEAPPSESQPLKDDPYRDQPSKAPSASVSQFLGPSRGLARAPTRGSGGQIGGRQRDLAEGVQSYQYGTDPPPMATDSGLLRPRSGSSTPNTYPQMASIHGHNALPTSQAYPGEDQVRPVYFSHNSHGGGFPYNKKYVPQLQVQADDIMYQWPLSVFVPLDPAIVAPIVVLDLRLQASLCAGVAWIFIQLLIFPEVFPSPRVAAHIFWGDAGEELPKDVVRHRV</sequence>
<feature type="compositionally biased region" description="Basic and acidic residues" evidence="2">
    <location>
        <begin position="80"/>
        <end position="90"/>
    </location>
</feature>
<evidence type="ECO:0000313" key="5">
    <source>
        <dbReference type="Proteomes" id="UP001215280"/>
    </source>
</evidence>
<accession>A0AAD7J1P5</accession>
<feature type="compositionally biased region" description="Polar residues" evidence="2">
    <location>
        <begin position="67"/>
        <end position="79"/>
    </location>
</feature>
<gene>
    <name evidence="4" type="ORF">DFH07DRAFT_1029969</name>
</gene>
<evidence type="ECO:0000259" key="3">
    <source>
        <dbReference type="PROSITE" id="PS50048"/>
    </source>
</evidence>
<evidence type="ECO:0000256" key="2">
    <source>
        <dbReference type="SAM" id="MobiDB-lite"/>
    </source>
</evidence>